<dbReference type="GO" id="GO:0098636">
    <property type="term" value="C:protein complex involved in cell adhesion"/>
    <property type="evidence" value="ECO:0007669"/>
    <property type="project" value="TreeGrafter"/>
</dbReference>
<name>A0A4S3M6P3_9RHOB</name>
<sequence>MKTLNAGRVGIAQGNEDLFEDFSSGGPMWTEQGNRERRTKVRFDTPFAEAPVVQVALSLWDVDYSTNVRGDIFADKITPKGFEIVFRTWGNTRIARARASWLAIGQARDEDMWDV</sequence>
<protein>
    <recommendedName>
        <fullName evidence="1">H-type lectin domain-containing protein</fullName>
    </recommendedName>
</protein>
<dbReference type="Gene3D" id="2.60.40.2080">
    <property type="match status" value="1"/>
</dbReference>
<dbReference type="InterPro" id="IPR019019">
    <property type="entry name" value="H-type_lectin_domain"/>
</dbReference>
<dbReference type="OrthoDB" id="7658568at2"/>
<dbReference type="GO" id="GO:0009986">
    <property type="term" value="C:cell surface"/>
    <property type="evidence" value="ECO:0007669"/>
    <property type="project" value="TreeGrafter"/>
</dbReference>
<feature type="domain" description="H-type lectin" evidence="1">
    <location>
        <begin position="39"/>
        <end position="104"/>
    </location>
</feature>
<dbReference type="Pfam" id="PF09458">
    <property type="entry name" value="H_lectin"/>
    <property type="match status" value="1"/>
</dbReference>
<dbReference type="PANTHER" id="PTHR46938">
    <property type="entry name" value="DISCOIDIN-1 SUBUNIT A-RELATED-RELATED"/>
    <property type="match status" value="1"/>
</dbReference>
<dbReference type="RefSeq" id="WP_136340352.1">
    <property type="nucleotide sequence ID" value="NZ_SSMD01000009.1"/>
</dbReference>
<dbReference type="EMBL" id="SSMD01000009">
    <property type="protein sequence ID" value="THD72106.1"/>
    <property type="molecule type" value="Genomic_DNA"/>
</dbReference>
<evidence type="ECO:0000313" key="2">
    <source>
        <dbReference type="EMBL" id="THD72106.1"/>
    </source>
</evidence>
<dbReference type="AlphaFoldDB" id="A0A4S3M6P3"/>
<organism evidence="2 3">
    <name type="scientific">Thalassobius vesicularis</name>
    <dbReference type="NCBI Taxonomy" id="1294297"/>
    <lineage>
        <taxon>Bacteria</taxon>
        <taxon>Pseudomonadati</taxon>
        <taxon>Pseudomonadota</taxon>
        <taxon>Alphaproteobacteria</taxon>
        <taxon>Rhodobacterales</taxon>
        <taxon>Roseobacteraceae</taxon>
        <taxon>Thalassovita</taxon>
    </lineage>
</organism>
<evidence type="ECO:0000259" key="1">
    <source>
        <dbReference type="Pfam" id="PF09458"/>
    </source>
</evidence>
<evidence type="ECO:0000313" key="3">
    <source>
        <dbReference type="Proteomes" id="UP000306113"/>
    </source>
</evidence>
<comment type="caution">
    <text evidence="2">The sequence shown here is derived from an EMBL/GenBank/DDBJ whole genome shotgun (WGS) entry which is preliminary data.</text>
</comment>
<dbReference type="SUPFAM" id="SSF141086">
    <property type="entry name" value="Agglutinin HPA-like"/>
    <property type="match status" value="1"/>
</dbReference>
<dbReference type="GO" id="GO:0030247">
    <property type="term" value="F:polysaccharide binding"/>
    <property type="evidence" value="ECO:0007669"/>
    <property type="project" value="TreeGrafter"/>
</dbReference>
<dbReference type="GO" id="GO:0046871">
    <property type="term" value="F:N-acetylgalactosamine binding"/>
    <property type="evidence" value="ECO:0007669"/>
    <property type="project" value="TreeGrafter"/>
</dbReference>
<proteinExistence type="predicted"/>
<dbReference type="InterPro" id="IPR037221">
    <property type="entry name" value="H-type_lectin_dom_sf"/>
</dbReference>
<dbReference type="Proteomes" id="UP000306113">
    <property type="component" value="Unassembled WGS sequence"/>
</dbReference>
<reference evidence="2 3" key="1">
    <citation type="submission" date="2019-04" db="EMBL/GenBank/DDBJ databases">
        <title>Draft genome sequence of Youngimonas vesicularis.</title>
        <authorList>
            <person name="Hameed A."/>
        </authorList>
    </citation>
    <scope>NUCLEOTIDE SEQUENCE [LARGE SCALE GENOMIC DNA]</scope>
    <source>
        <strain evidence="2 3">CC-AMW-E</strain>
    </source>
</reference>
<keyword evidence="3" id="KW-1185">Reference proteome</keyword>
<dbReference type="GO" id="GO:0070492">
    <property type="term" value="F:oligosaccharide binding"/>
    <property type="evidence" value="ECO:0007669"/>
    <property type="project" value="TreeGrafter"/>
</dbReference>
<dbReference type="GO" id="GO:0098609">
    <property type="term" value="P:cell-cell adhesion"/>
    <property type="evidence" value="ECO:0007669"/>
    <property type="project" value="TreeGrafter"/>
</dbReference>
<gene>
    <name evidence="2" type="ORF">E7681_16435</name>
</gene>
<accession>A0A4S3M6P3</accession>
<dbReference type="InterPro" id="IPR052487">
    <property type="entry name" value="Galactose-binding_lectin"/>
</dbReference>
<dbReference type="GO" id="GO:0045335">
    <property type="term" value="C:phagocytic vesicle"/>
    <property type="evidence" value="ECO:0007669"/>
    <property type="project" value="TreeGrafter"/>
</dbReference>